<evidence type="ECO:0000313" key="4">
    <source>
        <dbReference type="Proteomes" id="UP000199045"/>
    </source>
</evidence>
<dbReference type="GO" id="GO:0004622">
    <property type="term" value="F:phosphatidylcholine lysophospholipase activity"/>
    <property type="evidence" value="ECO:0007669"/>
    <property type="project" value="TreeGrafter"/>
</dbReference>
<dbReference type="SUPFAM" id="SSF52266">
    <property type="entry name" value="SGNH hydrolase"/>
    <property type="match status" value="1"/>
</dbReference>
<dbReference type="EMBL" id="FNBN01000002">
    <property type="protein sequence ID" value="SDF73369.1"/>
    <property type="molecule type" value="Genomic_DNA"/>
</dbReference>
<dbReference type="Proteomes" id="UP000199045">
    <property type="component" value="Unassembled WGS sequence"/>
</dbReference>
<organism evidence="3 4">
    <name type="scientific">Chitinophaga filiformis</name>
    <name type="common">Myxococcus filiformis</name>
    <name type="synonym">Flexibacter filiformis</name>
    <dbReference type="NCBI Taxonomy" id="104663"/>
    <lineage>
        <taxon>Bacteria</taxon>
        <taxon>Pseudomonadati</taxon>
        <taxon>Bacteroidota</taxon>
        <taxon>Chitinophagia</taxon>
        <taxon>Chitinophagales</taxon>
        <taxon>Chitinophagaceae</taxon>
        <taxon>Chitinophaga</taxon>
    </lineage>
</organism>
<gene>
    <name evidence="3" type="ORF">SAMN04488121_102805</name>
</gene>
<evidence type="ECO:0000259" key="2">
    <source>
        <dbReference type="Pfam" id="PF13472"/>
    </source>
</evidence>
<dbReference type="InterPro" id="IPR051532">
    <property type="entry name" value="Ester_Hydrolysis_Enzymes"/>
</dbReference>
<feature type="chain" id="PRO_5011746900" evidence="1">
    <location>
        <begin position="24"/>
        <end position="220"/>
    </location>
</feature>
<dbReference type="InterPro" id="IPR013830">
    <property type="entry name" value="SGNH_hydro"/>
</dbReference>
<dbReference type="Gene3D" id="3.40.50.1110">
    <property type="entry name" value="SGNH hydrolase"/>
    <property type="match status" value="1"/>
</dbReference>
<feature type="domain" description="SGNH hydrolase-type esterase" evidence="2">
    <location>
        <begin position="58"/>
        <end position="208"/>
    </location>
</feature>
<dbReference type="AlphaFoldDB" id="A0A1G7NJ98"/>
<keyword evidence="1" id="KW-0732">Signal</keyword>
<dbReference type="InterPro" id="IPR036514">
    <property type="entry name" value="SGNH_hydro_sf"/>
</dbReference>
<name>A0A1G7NJ98_CHIFI</name>
<proteinExistence type="predicted"/>
<accession>A0A1G7NJ98</accession>
<sequence>MFMKKLLSFLVLVLIVCSSCVKAQRYQDDINTIQKWDKMYAPPANPILFTGSSSIRKWDDLERTFASYAVMNRGVGGAVTNDIIYYANQIIFPYHPRQIVLYVGENDLTEKGVTADTILNRFKNLYATIRSKLPNTPIVYISIKPSPSRVQFLPVAKQANNLIRSYIAKLSNITFVDVFQLMLDKNGQPRKELFVEDMLHMNAQGYAIWKKAVGPLLLHQ</sequence>
<dbReference type="PANTHER" id="PTHR30383:SF5">
    <property type="entry name" value="SGNH HYDROLASE-TYPE ESTERASE DOMAIN-CONTAINING PROTEIN"/>
    <property type="match status" value="1"/>
</dbReference>
<evidence type="ECO:0000256" key="1">
    <source>
        <dbReference type="SAM" id="SignalP"/>
    </source>
</evidence>
<reference evidence="3 4" key="1">
    <citation type="submission" date="2016-10" db="EMBL/GenBank/DDBJ databases">
        <authorList>
            <person name="de Groot N.N."/>
        </authorList>
    </citation>
    <scope>NUCLEOTIDE SEQUENCE [LARGE SCALE GENOMIC DNA]</scope>
    <source>
        <strain evidence="3 4">DSM 527</strain>
    </source>
</reference>
<feature type="signal peptide" evidence="1">
    <location>
        <begin position="1"/>
        <end position="23"/>
    </location>
</feature>
<evidence type="ECO:0000313" key="3">
    <source>
        <dbReference type="EMBL" id="SDF73369.1"/>
    </source>
</evidence>
<dbReference type="STRING" id="104663.SAMN04488121_102805"/>
<protein>
    <submittedName>
        <fullName evidence="3">Lysophospholipase L1</fullName>
    </submittedName>
</protein>
<dbReference type="Pfam" id="PF13472">
    <property type="entry name" value="Lipase_GDSL_2"/>
    <property type="match status" value="1"/>
</dbReference>
<dbReference type="PANTHER" id="PTHR30383">
    <property type="entry name" value="THIOESTERASE 1/PROTEASE 1/LYSOPHOSPHOLIPASE L1"/>
    <property type="match status" value="1"/>
</dbReference>